<keyword evidence="6" id="KW-1185">Reference proteome</keyword>
<evidence type="ECO:0000313" key="5">
    <source>
        <dbReference type="EMBL" id="KAK2075058.1"/>
    </source>
</evidence>
<dbReference type="FunFam" id="3.90.780.10:FF:000009">
    <property type="entry name" value="Ser/Thr protein phosphatase family"/>
    <property type="match status" value="1"/>
</dbReference>
<dbReference type="EMBL" id="JAQQPM010000009">
    <property type="protein sequence ID" value="KAK2075058.1"/>
    <property type="molecule type" value="Genomic_DNA"/>
</dbReference>
<gene>
    <name evidence="5" type="ORF">P8C59_009216</name>
</gene>
<comment type="caution">
    <text evidence="5">The sequence shown here is derived from an EMBL/GenBank/DDBJ whole genome shotgun (WGS) entry which is preliminary data.</text>
</comment>
<dbReference type="FunFam" id="3.90.780.10:FF:000008">
    <property type="entry name" value="Ser/Thr protein phosphatase family"/>
    <property type="match status" value="1"/>
</dbReference>
<evidence type="ECO:0000256" key="2">
    <source>
        <dbReference type="SAM" id="SignalP"/>
    </source>
</evidence>
<dbReference type="GO" id="GO:0016787">
    <property type="term" value="F:hydrolase activity"/>
    <property type="evidence" value="ECO:0007669"/>
    <property type="project" value="InterPro"/>
</dbReference>
<dbReference type="Pfam" id="PF21953">
    <property type="entry name" value="NadN_nucleosid_C"/>
    <property type="match status" value="1"/>
</dbReference>
<name>A0AAD9ICP3_9PEZI</name>
<protein>
    <recommendedName>
        <fullName evidence="7">Calcineurin-like phosphoesterase domain-containing protein</fullName>
    </recommendedName>
</protein>
<sequence>MSRTSKAALFHHLLLVGLARAAQPGAPAPIAAPMRELVWGQLNVLHTTDTHGWHGGHLQEAQYGADWGDYVSFAAHLRARADAAGRDLLLVDTGDRVEGNGLYDASRPKGRYDYDVYREQHVDLLCSGNHELYQAPTTDAERRRTVPAFADRYLASNLDYVDAETGERSPMAQRYTRFTTKNQKLDVVAFGFVFDFAGNANNSVVQPVEDTVKEPWFQSVVRQKPDLFIVIGHVGVRMPEFKAIYTAIRQQDRLAPIAFFGGHVHVRDATAYDDKAFAMASGRYFETIGWMSIDGIGNKTEQSGTQPVRFTRRYMDNNLGGLYHHSRLNATTFPTEHGRNVTAMIARARKELDLDHAHGCAPQDYWMTRAPYPGRGSIFSLLEDEVLPAVAVSPGRRHVPRLAIMNTGAIRFDIFKGAFTRDSTYIVSPFLSKLVYIRDVPYAVAQKVLPLINSGGKVLDAPGLDARLLAIPEQWDPCASAVGSQAASGPQDEPEPQPDLIGGYTTKDDIGSDGDDAVHAPLNFYAVPNCIQAEVAFPAGGDPDTVDLVFFDFIQPFVLLALQYAGGGDYNGGHVEPYRPETFTELLEGWIKEHWPPKCPSEDADVGEL</sequence>
<dbReference type="GO" id="GO:0009166">
    <property type="term" value="P:nucleotide catabolic process"/>
    <property type="evidence" value="ECO:0007669"/>
    <property type="project" value="InterPro"/>
</dbReference>
<dbReference type="InterPro" id="IPR036907">
    <property type="entry name" value="5'-Nucleotdase_C_sf"/>
</dbReference>
<proteinExistence type="predicted"/>
<dbReference type="InterPro" id="IPR041823">
    <property type="entry name" value="YHR202W_N"/>
</dbReference>
<dbReference type="AlphaFoldDB" id="A0AAD9ICP3"/>
<dbReference type="SUPFAM" id="SSF56300">
    <property type="entry name" value="Metallo-dependent phosphatases"/>
    <property type="match status" value="1"/>
</dbReference>
<dbReference type="InterPro" id="IPR004843">
    <property type="entry name" value="Calcineurin-like_PHP"/>
</dbReference>
<feature type="domain" description="Calcineurin-like phosphoesterase" evidence="3">
    <location>
        <begin position="43"/>
        <end position="266"/>
    </location>
</feature>
<dbReference type="Gene3D" id="3.60.21.10">
    <property type="match status" value="1"/>
</dbReference>
<evidence type="ECO:0000259" key="4">
    <source>
        <dbReference type="Pfam" id="PF21953"/>
    </source>
</evidence>
<evidence type="ECO:0000313" key="6">
    <source>
        <dbReference type="Proteomes" id="UP001217918"/>
    </source>
</evidence>
<reference evidence="5" key="1">
    <citation type="journal article" date="2023" name="Mol. Plant Microbe Interact.">
        <title>Elucidating the Obligate Nature and Biological Capacity of an Invasive Fungal Corn Pathogen.</title>
        <authorList>
            <person name="MacCready J.S."/>
            <person name="Roggenkamp E.M."/>
            <person name="Gdanetz K."/>
            <person name="Chilvers M.I."/>
        </authorList>
    </citation>
    <scope>NUCLEOTIDE SEQUENCE</scope>
    <source>
        <strain evidence="5">PM02</strain>
    </source>
</reference>
<organism evidence="5 6">
    <name type="scientific">Phyllachora maydis</name>
    <dbReference type="NCBI Taxonomy" id="1825666"/>
    <lineage>
        <taxon>Eukaryota</taxon>
        <taxon>Fungi</taxon>
        <taxon>Dikarya</taxon>
        <taxon>Ascomycota</taxon>
        <taxon>Pezizomycotina</taxon>
        <taxon>Sordariomycetes</taxon>
        <taxon>Sordariomycetidae</taxon>
        <taxon>Phyllachorales</taxon>
        <taxon>Phyllachoraceae</taxon>
        <taxon>Phyllachora</taxon>
    </lineage>
</organism>
<dbReference type="PIRSF" id="PIRSF017316">
    <property type="entry name" value="Pesterase_C1039"/>
    <property type="match status" value="1"/>
</dbReference>
<dbReference type="InterPro" id="IPR006179">
    <property type="entry name" value="5_nucleotidase/apyrase"/>
</dbReference>
<feature type="signal peptide" evidence="2">
    <location>
        <begin position="1"/>
        <end position="21"/>
    </location>
</feature>
<dbReference type="Proteomes" id="UP001217918">
    <property type="component" value="Unassembled WGS sequence"/>
</dbReference>
<dbReference type="PANTHER" id="PTHR11575">
    <property type="entry name" value="5'-NUCLEOTIDASE-RELATED"/>
    <property type="match status" value="1"/>
</dbReference>
<dbReference type="GO" id="GO:0005829">
    <property type="term" value="C:cytosol"/>
    <property type="evidence" value="ECO:0007669"/>
    <property type="project" value="TreeGrafter"/>
</dbReference>
<feature type="region of interest" description="Disordered" evidence="1">
    <location>
        <begin position="481"/>
        <end position="507"/>
    </location>
</feature>
<dbReference type="SUPFAM" id="SSF55816">
    <property type="entry name" value="5'-nucleotidase (syn. UDP-sugar hydrolase), C-terminal domain"/>
    <property type="match status" value="1"/>
</dbReference>
<feature type="chain" id="PRO_5042110711" description="Calcineurin-like phosphoesterase domain-containing protein" evidence="2">
    <location>
        <begin position="22"/>
        <end position="609"/>
    </location>
</feature>
<dbReference type="Gene3D" id="3.90.780.10">
    <property type="entry name" value="5'-Nucleotidase, C-terminal domain"/>
    <property type="match status" value="2"/>
</dbReference>
<dbReference type="InterPro" id="IPR014485">
    <property type="entry name" value="Pesterase_C1039"/>
</dbReference>
<evidence type="ECO:0000256" key="1">
    <source>
        <dbReference type="SAM" id="MobiDB-lite"/>
    </source>
</evidence>
<keyword evidence="2" id="KW-0732">Signal</keyword>
<feature type="domain" description="Putative 5'-nucleotidase C-terminal" evidence="4">
    <location>
        <begin position="364"/>
        <end position="559"/>
    </location>
</feature>
<dbReference type="PANTHER" id="PTHR11575:SF43">
    <property type="entry name" value="SER_THR PROTEIN PHOSPHATASE FAMILY (AFU_ORTHOLOGUE AFUA_3G04160)"/>
    <property type="match status" value="1"/>
</dbReference>
<dbReference type="InterPro" id="IPR053828">
    <property type="entry name" value="Nucleosidase_C"/>
</dbReference>
<dbReference type="FunFam" id="3.60.21.10:FF:000043">
    <property type="entry name" value="Ser/Thr protein phosphatase family"/>
    <property type="match status" value="1"/>
</dbReference>
<dbReference type="InterPro" id="IPR029052">
    <property type="entry name" value="Metallo-depent_PP-like"/>
</dbReference>
<dbReference type="GO" id="GO:0005576">
    <property type="term" value="C:extracellular region"/>
    <property type="evidence" value="ECO:0007669"/>
    <property type="project" value="UniProtKB-ARBA"/>
</dbReference>
<evidence type="ECO:0000259" key="3">
    <source>
        <dbReference type="Pfam" id="PF00149"/>
    </source>
</evidence>
<dbReference type="Pfam" id="PF00149">
    <property type="entry name" value="Metallophos"/>
    <property type="match status" value="1"/>
</dbReference>
<evidence type="ECO:0008006" key="7">
    <source>
        <dbReference type="Google" id="ProtNLM"/>
    </source>
</evidence>
<accession>A0AAD9ICP3</accession>
<dbReference type="CDD" id="cd07407">
    <property type="entry name" value="MPP_YHR202W_N"/>
    <property type="match status" value="1"/>
</dbReference>